<dbReference type="AlphaFoldDB" id="A0A9P0QE40"/>
<dbReference type="GO" id="GO:0004519">
    <property type="term" value="F:endonuclease activity"/>
    <property type="evidence" value="ECO:0007669"/>
    <property type="project" value="UniProtKB-KW"/>
</dbReference>
<sequence length="175" mass="20367">STIEKELLAVVYGVKYFKPYLWGREFTIVSDHKPLEYLFNMKEHNPRLLRWKLFLEQFNYKIQYKPGKINSNVDALSRVELNAIQDETDQSIIANLGDSDEDILQFLQDDDNPEINIEDLQELEEFLIPEVPDNSNKIQIISDIQIVPPQPSNDSITVHTAVENPILEIPFTECY</sequence>
<dbReference type="PANTHER" id="PTHR37984:SF5">
    <property type="entry name" value="PROTEIN NYNRIN-LIKE"/>
    <property type="match status" value="1"/>
</dbReference>
<keyword evidence="4" id="KW-0255">Endonuclease</keyword>
<dbReference type="EMBL" id="CAKOFQ010009601">
    <property type="protein sequence ID" value="CAH2018088.1"/>
    <property type="molecule type" value="Genomic_DNA"/>
</dbReference>
<dbReference type="GO" id="GO:0003964">
    <property type="term" value="F:RNA-directed DNA polymerase activity"/>
    <property type="evidence" value="ECO:0007669"/>
    <property type="project" value="UniProtKB-KW"/>
</dbReference>
<protein>
    <recommendedName>
        <fullName evidence="7">Reverse transcriptase RNase H-like domain-containing protein</fullName>
    </recommendedName>
</protein>
<keyword evidence="5" id="KW-0378">Hydrolase</keyword>
<evidence type="ECO:0000256" key="1">
    <source>
        <dbReference type="ARBA" id="ARBA00022679"/>
    </source>
</evidence>
<dbReference type="InterPro" id="IPR041373">
    <property type="entry name" value="RT_RNaseH"/>
</dbReference>
<evidence type="ECO:0000313" key="9">
    <source>
        <dbReference type="Proteomes" id="UP001152888"/>
    </source>
</evidence>
<dbReference type="InterPro" id="IPR050951">
    <property type="entry name" value="Retrovirus_Pol_polyprotein"/>
</dbReference>
<keyword evidence="2" id="KW-0548">Nucleotidyltransferase</keyword>
<dbReference type="OrthoDB" id="6776950at2759"/>
<reference evidence="8" key="1">
    <citation type="submission" date="2022-03" db="EMBL/GenBank/DDBJ databases">
        <authorList>
            <person name="Sayadi A."/>
        </authorList>
    </citation>
    <scope>NUCLEOTIDE SEQUENCE</scope>
</reference>
<dbReference type="Pfam" id="PF17917">
    <property type="entry name" value="RT_RNaseH"/>
    <property type="match status" value="1"/>
</dbReference>
<dbReference type="InterPro" id="IPR043502">
    <property type="entry name" value="DNA/RNA_pol_sf"/>
</dbReference>
<keyword evidence="9" id="KW-1185">Reference proteome</keyword>
<proteinExistence type="predicted"/>
<name>A0A9P0QE40_ACAOB</name>
<evidence type="ECO:0000313" key="8">
    <source>
        <dbReference type="EMBL" id="CAH2018088.1"/>
    </source>
</evidence>
<evidence type="ECO:0000256" key="6">
    <source>
        <dbReference type="ARBA" id="ARBA00022918"/>
    </source>
</evidence>
<dbReference type="PANTHER" id="PTHR37984">
    <property type="entry name" value="PROTEIN CBG26694"/>
    <property type="match status" value="1"/>
</dbReference>
<dbReference type="Proteomes" id="UP001152888">
    <property type="component" value="Unassembled WGS sequence"/>
</dbReference>
<dbReference type="SUPFAM" id="SSF56672">
    <property type="entry name" value="DNA/RNA polymerases"/>
    <property type="match status" value="1"/>
</dbReference>
<accession>A0A9P0QE40</accession>
<evidence type="ECO:0000256" key="5">
    <source>
        <dbReference type="ARBA" id="ARBA00022801"/>
    </source>
</evidence>
<dbReference type="CDD" id="cd09274">
    <property type="entry name" value="RNase_HI_RT_Ty3"/>
    <property type="match status" value="1"/>
</dbReference>
<dbReference type="GO" id="GO:0016787">
    <property type="term" value="F:hydrolase activity"/>
    <property type="evidence" value="ECO:0007669"/>
    <property type="project" value="UniProtKB-KW"/>
</dbReference>
<evidence type="ECO:0000256" key="4">
    <source>
        <dbReference type="ARBA" id="ARBA00022759"/>
    </source>
</evidence>
<evidence type="ECO:0000259" key="7">
    <source>
        <dbReference type="Pfam" id="PF17917"/>
    </source>
</evidence>
<evidence type="ECO:0000256" key="2">
    <source>
        <dbReference type="ARBA" id="ARBA00022695"/>
    </source>
</evidence>
<gene>
    <name evidence="8" type="ORF">ACAOBT_LOCUS36419</name>
</gene>
<keyword evidence="6" id="KW-0695">RNA-directed DNA polymerase</keyword>
<feature type="non-terminal residue" evidence="8">
    <location>
        <position position="1"/>
    </location>
</feature>
<comment type="caution">
    <text evidence="8">The sequence shown here is derived from an EMBL/GenBank/DDBJ whole genome shotgun (WGS) entry which is preliminary data.</text>
</comment>
<keyword evidence="1" id="KW-0808">Transferase</keyword>
<evidence type="ECO:0000256" key="3">
    <source>
        <dbReference type="ARBA" id="ARBA00022722"/>
    </source>
</evidence>
<feature type="domain" description="Reverse transcriptase RNase H-like" evidence="7">
    <location>
        <begin position="1"/>
        <end position="58"/>
    </location>
</feature>
<organism evidence="8 9">
    <name type="scientific">Acanthoscelides obtectus</name>
    <name type="common">Bean weevil</name>
    <name type="synonym">Bruchus obtectus</name>
    <dbReference type="NCBI Taxonomy" id="200917"/>
    <lineage>
        <taxon>Eukaryota</taxon>
        <taxon>Metazoa</taxon>
        <taxon>Ecdysozoa</taxon>
        <taxon>Arthropoda</taxon>
        <taxon>Hexapoda</taxon>
        <taxon>Insecta</taxon>
        <taxon>Pterygota</taxon>
        <taxon>Neoptera</taxon>
        <taxon>Endopterygota</taxon>
        <taxon>Coleoptera</taxon>
        <taxon>Polyphaga</taxon>
        <taxon>Cucujiformia</taxon>
        <taxon>Chrysomeloidea</taxon>
        <taxon>Chrysomelidae</taxon>
        <taxon>Bruchinae</taxon>
        <taxon>Bruchini</taxon>
        <taxon>Acanthoscelides</taxon>
    </lineage>
</organism>
<keyword evidence="3" id="KW-0540">Nuclease</keyword>